<evidence type="ECO:0000313" key="1">
    <source>
        <dbReference type="EMBL" id="CAG8585364.1"/>
    </source>
</evidence>
<sequence>MADVQSNVSHQKDLPEIPFQYHPAYDDRYRGSPVKQQQTNDDRLPSPPPSLPTEEDDDCDEEIRNVIAKASMLSQQRKSKVLPSIPPYVADKQQSYAQQQQPPLSPAHQKRKKYFNLGKSLTSRLVTNAPKYKLFKKSHAKDNDTNNNARRYIISNPIPISETPKASLLDALPTLTPSSPISHQLPSEYFPHDFKKEEEDTRSDTLTTPDLTIDDLYHLVLNMQKGFQLQMNEMNMQILELKAEIRQLKGEEQENENEEFTVQSVTGTASSVRSVTRQMERYGGSGKWFHNEYI</sequence>
<name>A0ACA9MH23_9GLOM</name>
<keyword evidence="2" id="KW-1185">Reference proteome</keyword>
<comment type="caution">
    <text evidence="1">The sequence shown here is derived from an EMBL/GenBank/DDBJ whole genome shotgun (WGS) entry which is preliminary data.</text>
</comment>
<proteinExistence type="predicted"/>
<reference evidence="1" key="1">
    <citation type="submission" date="2021-06" db="EMBL/GenBank/DDBJ databases">
        <authorList>
            <person name="Kallberg Y."/>
            <person name="Tangrot J."/>
            <person name="Rosling A."/>
        </authorList>
    </citation>
    <scope>NUCLEOTIDE SEQUENCE</scope>
    <source>
        <strain evidence="1">CL356</strain>
    </source>
</reference>
<evidence type="ECO:0000313" key="2">
    <source>
        <dbReference type="Proteomes" id="UP000789525"/>
    </source>
</evidence>
<gene>
    <name evidence="1" type="ORF">ACOLOM_LOCUS6118</name>
</gene>
<dbReference type="EMBL" id="CAJVPT010012170">
    <property type="protein sequence ID" value="CAG8585364.1"/>
    <property type="molecule type" value="Genomic_DNA"/>
</dbReference>
<accession>A0ACA9MH23</accession>
<organism evidence="1 2">
    <name type="scientific">Acaulospora colombiana</name>
    <dbReference type="NCBI Taxonomy" id="27376"/>
    <lineage>
        <taxon>Eukaryota</taxon>
        <taxon>Fungi</taxon>
        <taxon>Fungi incertae sedis</taxon>
        <taxon>Mucoromycota</taxon>
        <taxon>Glomeromycotina</taxon>
        <taxon>Glomeromycetes</taxon>
        <taxon>Diversisporales</taxon>
        <taxon>Acaulosporaceae</taxon>
        <taxon>Acaulospora</taxon>
    </lineage>
</organism>
<dbReference type="Proteomes" id="UP000789525">
    <property type="component" value="Unassembled WGS sequence"/>
</dbReference>
<protein>
    <submittedName>
        <fullName evidence="1">5963_t:CDS:1</fullName>
    </submittedName>
</protein>